<reference evidence="2 3" key="1">
    <citation type="submission" date="2020-02" db="EMBL/GenBank/DDBJ databases">
        <authorList>
            <person name="Ma Q."/>
            <person name="Huang Y."/>
            <person name="Song X."/>
            <person name="Pei D."/>
        </authorList>
    </citation>
    <scope>NUCLEOTIDE SEQUENCE [LARGE SCALE GENOMIC DNA]</scope>
    <source>
        <strain evidence="2">Sxm20200214</strain>
        <tissue evidence="2">Leaf</tissue>
    </source>
</reference>
<dbReference type="InterPro" id="IPR017451">
    <property type="entry name" value="F-box-assoc_interact_dom"/>
</dbReference>
<evidence type="ECO:0000259" key="1">
    <source>
        <dbReference type="Pfam" id="PF07734"/>
    </source>
</evidence>
<dbReference type="Pfam" id="PF07734">
    <property type="entry name" value="FBA_1"/>
    <property type="match status" value="3"/>
</dbReference>
<dbReference type="AlphaFoldDB" id="A0A8X7V9R8"/>
<dbReference type="Proteomes" id="UP000886595">
    <property type="component" value="Unassembled WGS sequence"/>
</dbReference>
<comment type="caution">
    <text evidence="2">The sequence shown here is derived from an EMBL/GenBank/DDBJ whole genome shotgun (WGS) entry which is preliminary data.</text>
</comment>
<feature type="domain" description="F-box associated beta-propeller type 1" evidence="1">
    <location>
        <begin position="28"/>
        <end position="136"/>
    </location>
</feature>
<feature type="domain" description="F-box associated beta-propeller type 1" evidence="1">
    <location>
        <begin position="175"/>
        <end position="301"/>
    </location>
</feature>
<evidence type="ECO:0000313" key="2">
    <source>
        <dbReference type="EMBL" id="KAG2306271.1"/>
    </source>
</evidence>
<dbReference type="EMBL" id="JAAMPC010000006">
    <property type="protein sequence ID" value="KAG2306271.1"/>
    <property type="molecule type" value="Genomic_DNA"/>
</dbReference>
<gene>
    <name evidence="2" type="ORF">Bca52824_026019</name>
</gene>
<proteinExistence type="predicted"/>
<accession>A0A8X7V9R8</accession>
<dbReference type="NCBIfam" id="TIGR01640">
    <property type="entry name" value="F_box_assoc_1"/>
    <property type="match status" value="1"/>
</dbReference>
<organism evidence="2 3">
    <name type="scientific">Brassica carinata</name>
    <name type="common">Ethiopian mustard</name>
    <name type="synonym">Abyssinian cabbage</name>
    <dbReference type="NCBI Taxonomy" id="52824"/>
    <lineage>
        <taxon>Eukaryota</taxon>
        <taxon>Viridiplantae</taxon>
        <taxon>Streptophyta</taxon>
        <taxon>Embryophyta</taxon>
        <taxon>Tracheophyta</taxon>
        <taxon>Spermatophyta</taxon>
        <taxon>Magnoliopsida</taxon>
        <taxon>eudicotyledons</taxon>
        <taxon>Gunneridae</taxon>
        <taxon>Pentapetalae</taxon>
        <taxon>rosids</taxon>
        <taxon>malvids</taxon>
        <taxon>Brassicales</taxon>
        <taxon>Brassicaceae</taxon>
        <taxon>Brassiceae</taxon>
        <taxon>Brassica</taxon>
    </lineage>
</organism>
<name>A0A8X7V9R8_BRACI</name>
<dbReference type="OrthoDB" id="1644187at2759"/>
<dbReference type="InterPro" id="IPR006527">
    <property type="entry name" value="F-box-assoc_dom_typ1"/>
</dbReference>
<evidence type="ECO:0000313" key="3">
    <source>
        <dbReference type="Proteomes" id="UP000886595"/>
    </source>
</evidence>
<protein>
    <recommendedName>
        <fullName evidence="1">F-box associated beta-propeller type 1 domain-containing protein</fullName>
    </recommendedName>
</protein>
<keyword evidence="3" id="KW-1185">Reference proteome</keyword>
<sequence>MEHEGRFEGVHNQKNGLVELSTKLIGQQNRIKIEIRITTKIEANEMTWRNFLKVDMKPFTGMIWKFLRFWIGSFFVDEKKKVALIWDNYCYRAYVTGKENFLKQVALGYNYFKEVAPGGSTCLPRVFSYVPSSVQIRIGPEHAGDNRNVLYQIRQNNYKMLRLLDHGRLVFERKYFVAQERQVEMRYFLICFDFTSERFRHCLDLQSNSRNEDFVILSAVGEKQIAVLYQNTYEMEIRITTNIETNEVTWRNFLEVDVDPFRFIGMVLRFLRYGSFYVDEKNKVALISDNYFSRAYVIGEELLQGRLCDSISVREQQLAVLFYSADTDEMEIRITTKIEESNKVTWINFLKVDEEPFIGMLWKFFGVGMEVSSSTRRRKWH</sequence>
<feature type="domain" description="F-box associated beta-propeller type 1" evidence="1">
    <location>
        <begin position="312"/>
        <end position="357"/>
    </location>
</feature>